<gene>
    <name evidence="1" type="ORF">PHYSODRAFT_499570</name>
</gene>
<dbReference type="EMBL" id="JH159154">
    <property type="protein sequence ID" value="EGZ16944.1"/>
    <property type="molecule type" value="Genomic_DNA"/>
</dbReference>
<protein>
    <submittedName>
        <fullName evidence="1">Uncharacterized protein</fullName>
    </submittedName>
</protein>
<dbReference type="KEGG" id="psoj:PHYSODRAFT_499570"/>
<organism evidence="1 2">
    <name type="scientific">Phytophthora sojae (strain P6497)</name>
    <name type="common">Soybean stem and root rot agent</name>
    <name type="synonym">Phytophthora megasperma f. sp. glycines</name>
    <dbReference type="NCBI Taxonomy" id="1094619"/>
    <lineage>
        <taxon>Eukaryota</taxon>
        <taxon>Sar</taxon>
        <taxon>Stramenopiles</taxon>
        <taxon>Oomycota</taxon>
        <taxon>Peronosporomycetes</taxon>
        <taxon>Peronosporales</taxon>
        <taxon>Peronosporaceae</taxon>
        <taxon>Phytophthora</taxon>
    </lineage>
</organism>
<accession>G4ZE23</accession>
<keyword evidence="2" id="KW-1185">Reference proteome</keyword>
<proteinExistence type="predicted"/>
<dbReference type="RefSeq" id="XP_009526002.1">
    <property type="nucleotide sequence ID" value="XM_009527707.1"/>
</dbReference>
<dbReference type="Proteomes" id="UP000002640">
    <property type="component" value="Unassembled WGS sequence"/>
</dbReference>
<dbReference type="AlphaFoldDB" id="G4ZE23"/>
<sequence>MGLRPVSTPRSGNCQVYLVAQALASCSFSDTPDRLVQAVTALKIGCAARAFIDFPLKYPHAQRKQTLIQLGRGYEKMTQPVSEEEYRRYLIEYGSSSSDPAVFLPEKLWGSNDTLATYGTMLQRDIFVISFVPGKTIW</sequence>
<name>G4ZE23_PHYSP</name>
<feature type="non-terminal residue" evidence="1">
    <location>
        <position position="138"/>
    </location>
</feature>
<evidence type="ECO:0000313" key="2">
    <source>
        <dbReference type="Proteomes" id="UP000002640"/>
    </source>
</evidence>
<dbReference type="PROSITE" id="PS51257">
    <property type="entry name" value="PROKAR_LIPOPROTEIN"/>
    <property type="match status" value="1"/>
</dbReference>
<reference evidence="1 2" key="1">
    <citation type="journal article" date="2006" name="Science">
        <title>Phytophthora genome sequences uncover evolutionary origins and mechanisms of pathogenesis.</title>
        <authorList>
            <person name="Tyler B.M."/>
            <person name="Tripathy S."/>
            <person name="Zhang X."/>
            <person name="Dehal P."/>
            <person name="Jiang R.H."/>
            <person name="Aerts A."/>
            <person name="Arredondo F.D."/>
            <person name="Baxter L."/>
            <person name="Bensasson D."/>
            <person name="Beynon J.L."/>
            <person name="Chapman J."/>
            <person name="Damasceno C.M."/>
            <person name="Dorrance A.E."/>
            <person name="Dou D."/>
            <person name="Dickerman A.W."/>
            <person name="Dubchak I.L."/>
            <person name="Garbelotto M."/>
            <person name="Gijzen M."/>
            <person name="Gordon S.G."/>
            <person name="Govers F."/>
            <person name="Grunwald N.J."/>
            <person name="Huang W."/>
            <person name="Ivors K.L."/>
            <person name="Jones R.W."/>
            <person name="Kamoun S."/>
            <person name="Krampis K."/>
            <person name="Lamour K.H."/>
            <person name="Lee M.K."/>
            <person name="McDonald W.H."/>
            <person name="Medina M."/>
            <person name="Meijer H.J."/>
            <person name="Nordberg E.K."/>
            <person name="Maclean D.J."/>
            <person name="Ospina-Giraldo M.D."/>
            <person name="Morris P.F."/>
            <person name="Phuntumart V."/>
            <person name="Putnam N.H."/>
            <person name="Rash S."/>
            <person name="Rose J.K."/>
            <person name="Sakihama Y."/>
            <person name="Salamov A.A."/>
            <person name="Savidor A."/>
            <person name="Scheuring C.F."/>
            <person name="Smith B.M."/>
            <person name="Sobral B.W."/>
            <person name="Terry A."/>
            <person name="Torto-Alalibo T.A."/>
            <person name="Win J."/>
            <person name="Xu Z."/>
            <person name="Zhang H."/>
            <person name="Grigoriev I.V."/>
            <person name="Rokhsar D.S."/>
            <person name="Boore J.L."/>
        </authorList>
    </citation>
    <scope>NUCLEOTIDE SEQUENCE [LARGE SCALE GENOMIC DNA]</scope>
    <source>
        <strain evidence="1 2">P6497</strain>
    </source>
</reference>
<dbReference type="InParanoid" id="G4ZE23"/>
<dbReference type="OMA" id="KIGCAAR"/>
<evidence type="ECO:0000313" key="1">
    <source>
        <dbReference type="EMBL" id="EGZ16944.1"/>
    </source>
</evidence>
<dbReference type="GeneID" id="20657714"/>